<evidence type="ECO:0000259" key="2">
    <source>
        <dbReference type="Pfam" id="PF04606"/>
    </source>
</evidence>
<sequence>MAQAAPNPFQPLLGTQPNIGFTKAALAVSHRAGKAAPKARPGVRKGAQGCNNLSKPETTADTQAQAQDEGPRLKSEFHRIACPHCESPATIRRSNQVTNLTREYAFACTNFECGHTFSATMEITRTLSPSATPNPTVRLPLSTHVRRDLMREQLACAQPSDYRTTQTAPVTLELFGTSPPAD</sequence>
<dbReference type="AlphaFoldDB" id="A0A7T2S7G3"/>
<dbReference type="InterPro" id="IPR007684">
    <property type="entry name" value="Znf_Ogr/Delta"/>
</dbReference>
<feature type="domain" description="Zinc finger Ogr/Delta-type" evidence="2">
    <location>
        <begin position="82"/>
        <end position="127"/>
    </location>
</feature>
<evidence type="ECO:0000256" key="1">
    <source>
        <dbReference type="SAM" id="MobiDB-lite"/>
    </source>
</evidence>
<feature type="region of interest" description="Disordered" evidence="1">
    <location>
        <begin position="33"/>
        <end position="70"/>
    </location>
</feature>
<feature type="compositionally biased region" description="Polar residues" evidence="1">
    <location>
        <begin position="49"/>
        <end position="66"/>
    </location>
</feature>
<gene>
    <name evidence="3" type="ORF">I6G66_10070</name>
</gene>
<evidence type="ECO:0000313" key="4">
    <source>
        <dbReference type="Proteomes" id="UP000594778"/>
    </source>
</evidence>
<dbReference type="Pfam" id="PF04606">
    <property type="entry name" value="Ogr_Delta"/>
    <property type="match status" value="1"/>
</dbReference>
<reference evidence="3 4" key="1">
    <citation type="submission" date="2020-12" db="EMBL/GenBank/DDBJ databases">
        <title>FDA dAtabase for Regulatory Grade micrObial Sequences (FDA-ARGOS): Supporting development and validation of Infectious Disease Dx tests.</title>
        <authorList>
            <person name="Sproer C."/>
            <person name="Gronow S."/>
            <person name="Severitt S."/>
            <person name="Schroder I."/>
            <person name="Tallon L."/>
            <person name="Sadzewicz L."/>
            <person name="Zhao X."/>
            <person name="Boylan J."/>
            <person name="Ott S."/>
            <person name="Bowen H."/>
            <person name="Vavikolanu K."/>
            <person name="Mehta A."/>
            <person name="Aluvathingal J."/>
            <person name="Nadendla S."/>
            <person name="Lowell S."/>
            <person name="Myers T."/>
            <person name="Yan Y."/>
            <person name="Sichtig H."/>
        </authorList>
    </citation>
    <scope>NUCLEOTIDE SEQUENCE [LARGE SCALE GENOMIC DNA]</scope>
    <source>
        <strain evidence="3 4">FDAARGOS_909</strain>
    </source>
</reference>
<dbReference type="RefSeq" id="WP_197956863.1">
    <property type="nucleotide sequence ID" value="NZ_CP065668.1"/>
</dbReference>
<dbReference type="EMBL" id="CP065668">
    <property type="protein sequence ID" value="QPS10311.1"/>
    <property type="molecule type" value="Genomic_DNA"/>
</dbReference>
<protein>
    <submittedName>
        <fullName evidence="3">Ogr/Delta-like zinc finger family protein</fullName>
    </submittedName>
</protein>
<organism evidence="3 4">
    <name type="scientific">Delftia acidovorans</name>
    <name type="common">Pseudomonas acidovorans</name>
    <name type="synonym">Comamonas acidovorans</name>
    <dbReference type="NCBI Taxonomy" id="80866"/>
    <lineage>
        <taxon>Bacteria</taxon>
        <taxon>Pseudomonadati</taxon>
        <taxon>Pseudomonadota</taxon>
        <taxon>Betaproteobacteria</taxon>
        <taxon>Burkholderiales</taxon>
        <taxon>Comamonadaceae</taxon>
        <taxon>Delftia</taxon>
    </lineage>
</organism>
<dbReference type="Proteomes" id="UP000594778">
    <property type="component" value="Chromosome"/>
</dbReference>
<proteinExistence type="predicted"/>
<name>A0A7T2S7G3_DELAC</name>
<evidence type="ECO:0000313" key="3">
    <source>
        <dbReference type="EMBL" id="QPS10311.1"/>
    </source>
</evidence>
<accession>A0A7T2S7G3</accession>